<keyword evidence="5 6" id="KW-0408">Iron</keyword>
<dbReference type="GO" id="GO:0005506">
    <property type="term" value="F:iron ion binding"/>
    <property type="evidence" value="ECO:0007669"/>
    <property type="project" value="InterPro"/>
</dbReference>
<dbReference type="PANTHER" id="PTHR24305:SF235">
    <property type="entry name" value="CYTOCHROME P450 MONOOXYGENASE APDB-RELATED"/>
    <property type="match status" value="1"/>
</dbReference>
<evidence type="ECO:0000256" key="1">
    <source>
        <dbReference type="ARBA" id="ARBA00001971"/>
    </source>
</evidence>
<dbReference type="GO" id="GO:0020037">
    <property type="term" value="F:heme binding"/>
    <property type="evidence" value="ECO:0007669"/>
    <property type="project" value="InterPro"/>
</dbReference>
<dbReference type="GO" id="GO:0016705">
    <property type="term" value="F:oxidoreductase activity, acting on paired donors, with incorporation or reduction of molecular oxygen"/>
    <property type="evidence" value="ECO:0007669"/>
    <property type="project" value="InterPro"/>
</dbReference>
<evidence type="ECO:0000313" key="8">
    <source>
        <dbReference type="EMBL" id="OBR12349.1"/>
    </source>
</evidence>
<dbReference type="VEuPathDB" id="FungiDB:CH63R_04645"/>
<comment type="caution">
    <text evidence="8">The sequence shown here is derived from an EMBL/GenBank/DDBJ whole genome shotgun (WGS) entry which is preliminary data.</text>
</comment>
<dbReference type="InterPro" id="IPR036396">
    <property type="entry name" value="Cyt_P450_sf"/>
</dbReference>
<dbReference type="GO" id="GO:0044550">
    <property type="term" value="P:secondary metabolite biosynthetic process"/>
    <property type="evidence" value="ECO:0007669"/>
    <property type="project" value="UniProtKB-ARBA"/>
</dbReference>
<dbReference type="OrthoDB" id="4804201at2759"/>
<evidence type="ECO:0000256" key="7">
    <source>
        <dbReference type="SAM" id="MobiDB-lite"/>
    </source>
</evidence>
<organism evidence="8 9">
    <name type="scientific">Colletotrichum higginsianum (strain IMI 349063)</name>
    <name type="common">Crucifer anthracnose fungus</name>
    <dbReference type="NCBI Taxonomy" id="759273"/>
    <lineage>
        <taxon>Eukaryota</taxon>
        <taxon>Fungi</taxon>
        <taxon>Dikarya</taxon>
        <taxon>Ascomycota</taxon>
        <taxon>Pezizomycotina</taxon>
        <taxon>Sordariomycetes</taxon>
        <taxon>Hypocreomycetidae</taxon>
        <taxon>Glomerellales</taxon>
        <taxon>Glomerellaceae</taxon>
        <taxon>Colletotrichum</taxon>
        <taxon>Colletotrichum destructivum species complex</taxon>
    </lineage>
</organism>
<dbReference type="InterPro" id="IPR001128">
    <property type="entry name" value="Cyt_P450"/>
</dbReference>
<evidence type="ECO:0000256" key="4">
    <source>
        <dbReference type="ARBA" id="ARBA00023002"/>
    </source>
</evidence>
<reference evidence="9" key="1">
    <citation type="journal article" date="2017" name="BMC Genomics">
        <title>Gapless genome assembly of Colletotrichum higginsianum reveals chromosome structure and association of transposable elements with secondary metabolite gene clusters.</title>
        <authorList>
            <person name="Dallery J.-F."/>
            <person name="Lapalu N."/>
            <person name="Zampounis A."/>
            <person name="Pigne S."/>
            <person name="Luyten I."/>
            <person name="Amselem J."/>
            <person name="Wittenberg A.H.J."/>
            <person name="Zhou S."/>
            <person name="de Queiroz M.V."/>
            <person name="Robin G.P."/>
            <person name="Auger A."/>
            <person name="Hainaut M."/>
            <person name="Henrissat B."/>
            <person name="Kim K.-T."/>
            <person name="Lee Y.-H."/>
            <person name="Lespinet O."/>
            <person name="Schwartz D.C."/>
            <person name="Thon M.R."/>
            <person name="O'Connell R.J."/>
        </authorList>
    </citation>
    <scope>NUCLEOTIDE SEQUENCE [LARGE SCALE GENOMIC DNA]</scope>
    <source>
        <strain evidence="9">IMI 349063</strain>
    </source>
</reference>
<dbReference type="Proteomes" id="UP000092177">
    <property type="component" value="Chromosome 3"/>
</dbReference>
<protein>
    <submittedName>
        <fullName evidence="8">Cytochrome p450 oxidoreductase</fullName>
    </submittedName>
</protein>
<dbReference type="EMBL" id="LTAN01000003">
    <property type="protein sequence ID" value="OBR12349.1"/>
    <property type="molecule type" value="Genomic_DNA"/>
</dbReference>
<dbReference type="PRINTS" id="PR00385">
    <property type="entry name" value="P450"/>
</dbReference>
<feature type="binding site" description="axial binding residue" evidence="6">
    <location>
        <position position="217"/>
    </location>
    <ligand>
        <name>heme</name>
        <dbReference type="ChEBI" id="CHEBI:30413"/>
    </ligand>
    <ligandPart>
        <name>Fe</name>
        <dbReference type="ChEBI" id="CHEBI:18248"/>
    </ligandPart>
</feature>
<evidence type="ECO:0000256" key="5">
    <source>
        <dbReference type="ARBA" id="ARBA00023004"/>
    </source>
</evidence>
<dbReference type="GO" id="GO:0004497">
    <property type="term" value="F:monooxygenase activity"/>
    <property type="evidence" value="ECO:0007669"/>
    <property type="project" value="InterPro"/>
</dbReference>
<proteinExistence type="predicted"/>
<comment type="cofactor">
    <cofactor evidence="1 6">
        <name>heme</name>
        <dbReference type="ChEBI" id="CHEBI:30413"/>
    </cofactor>
</comment>
<accession>A0A1B7YJT9</accession>
<dbReference type="PRINTS" id="PR00463">
    <property type="entry name" value="EP450I"/>
</dbReference>
<name>A0A1B7YJT9_COLHI</name>
<sequence length="225" mass="24533">MANTTPQSTPGDIVCHTVIAPRARHERPVVPLDDDAGEKGGQRRRIRPGAAGQPVQQAPLGDVPGDKLGFGALDEAIYANLDVTTGGISWNLVFLAAHPEYQDLLAAELAARNGSPDERRRYILGNSTLLAACIAESSRLRPLAAFSVPQSAPTERRVDGYRIPAGTDFIVDSYGLNLRSGFWGPDAATYRPQRFLEKGALEMRYHFWRFGFGPRQCMANTLPTS</sequence>
<evidence type="ECO:0000256" key="2">
    <source>
        <dbReference type="ARBA" id="ARBA00022617"/>
    </source>
</evidence>
<dbReference type="GeneID" id="28863727"/>
<feature type="region of interest" description="Disordered" evidence="7">
    <location>
        <begin position="24"/>
        <end position="62"/>
    </location>
</feature>
<keyword evidence="3 6" id="KW-0479">Metal-binding</keyword>
<evidence type="ECO:0000256" key="3">
    <source>
        <dbReference type="ARBA" id="ARBA00022723"/>
    </source>
</evidence>
<dbReference type="Gene3D" id="1.10.630.10">
    <property type="entry name" value="Cytochrome P450"/>
    <property type="match status" value="1"/>
</dbReference>
<dbReference type="InterPro" id="IPR050121">
    <property type="entry name" value="Cytochrome_P450_monoxygenase"/>
</dbReference>
<dbReference type="PANTHER" id="PTHR24305">
    <property type="entry name" value="CYTOCHROME P450"/>
    <property type="match status" value="1"/>
</dbReference>
<keyword evidence="9" id="KW-1185">Reference proteome</keyword>
<dbReference type="SUPFAM" id="SSF48264">
    <property type="entry name" value="Cytochrome P450"/>
    <property type="match status" value="1"/>
</dbReference>
<evidence type="ECO:0000256" key="6">
    <source>
        <dbReference type="PIRSR" id="PIRSR602401-1"/>
    </source>
</evidence>
<dbReference type="InterPro" id="IPR002401">
    <property type="entry name" value="Cyt_P450_E_grp-I"/>
</dbReference>
<gene>
    <name evidence="8" type="ORF">CH63R_04645</name>
</gene>
<dbReference type="Pfam" id="PF00067">
    <property type="entry name" value="p450"/>
    <property type="match status" value="1"/>
</dbReference>
<keyword evidence="2 6" id="KW-0349">Heme</keyword>
<dbReference type="AlphaFoldDB" id="A0A1B7YJT9"/>
<dbReference type="KEGG" id="chig:CH63R_04645"/>
<keyword evidence="4" id="KW-0560">Oxidoreductase</keyword>
<evidence type="ECO:0000313" key="9">
    <source>
        <dbReference type="Proteomes" id="UP000092177"/>
    </source>
</evidence>
<dbReference type="RefSeq" id="XP_018160866.1">
    <property type="nucleotide sequence ID" value="XM_018299620.1"/>
</dbReference>